<dbReference type="Proteomes" id="UP000566813">
    <property type="component" value="Unassembled WGS sequence"/>
</dbReference>
<sequence>MRLPFLILTTALLCAVPAPLAAQSAPKPPRPATGPALPEWLAGNWSMEDGALWAEEIWTSARGGIMLGIARQGFGANLESWEMLRIAVKGGALVLTLQPSGGGTAIDYPAVLTSAESIEFANPSAREHQRIRLWRAGQLLMSETSRIDGSDPARLNFRPVATGE</sequence>
<organism evidence="3 4">
    <name type="scientific">Novosphingobium flavum</name>
    <dbReference type="NCBI Taxonomy" id="1778672"/>
    <lineage>
        <taxon>Bacteria</taxon>
        <taxon>Pseudomonadati</taxon>
        <taxon>Pseudomonadota</taxon>
        <taxon>Alphaproteobacteria</taxon>
        <taxon>Sphingomonadales</taxon>
        <taxon>Sphingomonadaceae</taxon>
        <taxon>Novosphingobium</taxon>
    </lineage>
</organism>
<evidence type="ECO:0000313" key="4">
    <source>
        <dbReference type="Proteomes" id="UP000566813"/>
    </source>
</evidence>
<keyword evidence="1" id="KW-0732">Signal</keyword>
<accession>A0A7X1KKW8</accession>
<dbReference type="EMBL" id="JACLAW010000003">
    <property type="protein sequence ID" value="MBC2664991.1"/>
    <property type="molecule type" value="Genomic_DNA"/>
</dbReference>
<evidence type="ECO:0000259" key="2">
    <source>
        <dbReference type="Pfam" id="PF19780"/>
    </source>
</evidence>
<feature type="domain" description="DUF6265" evidence="2">
    <location>
        <begin position="39"/>
        <end position="137"/>
    </location>
</feature>
<feature type="chain" id="PRO_5030685745" description="DUF6265 domain-containing protein" evidence="1">
    <location>
        <begin position="22"/>
        <end position="164"/>
    </location>
</feature>
<gene>
    <name evidence="3" type="ORF">H7F51_05645</name>
</gene>
<keyword evidence="4" id="KW-1185">Reference proteome</keyword>
<dbReference type="AlphaFoldDB" id="A0A7X1KKW8"/>
<evidence type="ECO:0000313" key="3">
    <source>
        <dbReference type="EMBL" id="MBC2664991.1"/>
    </source>
</evidence>
<dbReference type="Pfam" id="PF19780">
    <property type="entry name" value="DUF6265"/>
    <property type="match status" value="1"/>
</dbReference>
<reference evidence="3 4" key="1">
    <citation type="submission" date="2020-08" db="EMBL/GenBank/DDBJ databases">
        <title>The genome sequence of type strain Novosphingobium flavum NBRC 111647.</title>
        <authorList>
            <person name="Liu Y."/>
        </authorList>
    </citation>
    <scope>NUCLEOTIDE SEQUENCE [LARGE SCALE GENOMIC DNA]</scope>
    <source>
        <strain evidence="3 4">NBRC 111647</strain>
    </source>
</reference>
<dbReference type="RefSeq" id="WP_185663233.1">
    <property type="nucleotide sequence ID" value="NZ_JACLAW010000003.1"/>
</dbReference>
<feature type="signal peptide" evidence="1">
    <location>
        <begin position="1"/>
        <end position="21"/>
    </location>
</feature>
<evidence type="ECO:0000256" key="1">
    <source>
        <dbReference type="SAM" id="SignalP"/>
    </source>
</evidence>
<name>A0A7X1KKW8_9SPHN</name>
<comment type="caution">
    <text evidence="3">The sequence shown here is derived from an EMBL/GenBank/DDBJ whole genome shotgun (WGS) entry which is preliminary data.</text>
</comment>
<dbReference type="InterPro" id="IPR046232">
    <property type="entry name" value="DUF6265"/>
</dbReference>
<protein>
    <recommendedName>
        <fullName evidence="2">DUF6265 domain-containing protein</fullName>
    </recommendedName>
</protein>
<proteinExistence type="predicted"/>